<dbReference type="AlphaFoldDB" id="A0A834GUZ5"/>
<sequence length="681" mass="74947">MGDSKRRLTVIGISSLILVAMVVAVTIGVSQNTSDQSTANRQEVVTSVKAIQNICEPTDYKEVCVDSLTASSAGNATDPRELIRAAFQVAKEKIQEAAQNSSLLQELSNDPRTKEALANCRDLAESAVADLGRSFDDVKQIDASSFDEVLADLKIWLSGAMTYQETCLDGFENTTGDAGEKMKGYLQTGMQLTSNGLAMVTEISNALSQLNIQGYNSRRLLSNELHVVRHGGFPRWISAGTRKLLAKKSKKIKPDLIVAKDGTGKYKTINEALKDIPENSDKTFVLYIKAGVYEEQVQFNRTMTHLMVVGDGPTKTRITGKLNFIDGTSTFHTATVAVLGDYFIAKDIGFENSAGPDKHQAVALRVGADMSVFYNCHMDAYQDTLYAHTYRQFYRDCVISGTIDFVFGDSASVFQGCTFIVRKPLDNQANIVTAQGRKDSRQPTGIVLQNCTITADPEYYPVRNTLKSYLGRPWKEHSRTIIMESYIDDLIQPDGWLPWNGTFALDTCFYTEYNNRGPAASTLNRAQWKGVKELTKARVEHFTADHFILGSTWVPATGVPYTPGLIFPPPPDTPKAIESENEADKSEKKTYRNKSDYEAKKEDDNKKTHHNHHHSDHIALPPVSTASPSPAPVIPPVPQTVAALPTPVLISPVSQTAAPAPSLIVPHIKKSKKKSIFALFS</sequence>
<dbReference type="FunFam" id="1.20.140.40:FF:000001">
    <property type="entry name" value="Pectinesterase"/>
    <property type="match status" value="1"/>
</dbReference>
<comment type="similarity">
    <text evidence="2">In the N-terminal section; belongs to the PMEI family.</text>
</comment>
<evidence type="ECO:0000259" key="15">
    <source>
        <dbReference type="SMART" id="SM00856"/>
    </source>
</evidence>
<dbReference type="UniPathway" id="UPA00545">
    <property type="reaction ID" value="UER00823"/>
</dbReference>
<evidence type="ECO:0000313" key="16">
    <source>
        <dbReference type="EMBL" id="KAF7142280.1"/>
    </source>
</evidence>
<organism evidence="16 17">
    <name type="scientific">Rhododendron simsii</name>
    <name type="common">Sims's rhododendron</name>
    <dbReference type="NCBI Taxonomy" id="118357"/>
    <lineage>
        <taxon>Eukaryota</taxon>
        <taxon>Viridiplantae</taxon>
        <taxon>Streptophyta</taxon>
        <taxon>Embryophyta</taxon>
        <taxon>Tracheophyta</taxon>
        <taxon>Spermatophyta</taxon>
        <taxon>Magnoliopsida</taxon>
        <taxon>eudicotyledons</taxon>
        <taxon>Gunneridae</taxon>
        <taxon>Pentapetalae</taxon>
        <taxon>asterids</taxon>
        <taxon>Ericales</taxon>
        <taxon>Ericaceae</taxon>
        <taxon>Ericoideae</taxon>
        <taxon>Rhodoreae</taxon>
        <taxon>Rhododendron</taxon>
    </lineage>
</organism>
<dbReference type="Pfam" id="PF04043">
    <property type="entry name" value="PMEI"/>
    <property type="match status" value="1"/>
</dbReference>
<dbReference type="InterPro" id="IPR000070">
    <property type="entry name" value="Pectinesterase_cat"/>
</dbReference>
<keyword evidence="8" id="KW-0325">Glycoprotein</keyword>
<feature type="region of interest" description="Disordered" evidence="14">
    <location>
        <begin position="564"/>
        <end position="631"/>
    </location>
</feature>
<dbReference type="SUPFAM" id="SSF101148">
    <property type="entry name" value="Plant invertase/pectin methylesterase inhibitor"/>
    <property type="match status" value="1"/>
</dbReference>
<dbReference type="InterPro" id="IPR006501">
    <property type="entry name" value="Pectinesterase_inhib_dom"/>
</dbReference>
<comment type="catalytic activity">
    <reaction evidence="10 13">
        <text>[(1-&gt;4)-alpha-D-galacturonosyl methyl ester](n) + n H2O = [(1-&gt;4)-alpha-D-galacturonosyl](n) + n methanol + n H(+)</text>
        <dbReference type="Rhea" id="RHEA:22380"/>
        <dbReference type="Rhea" id="RHEA-COMP:14570"/>
        <dbReference type="Rhea" id="RHEA-COMP:14573"/>
        <dbReference type="ChEBI" id="CHEBI:15377"/>
        <dbReference type="ChEBI" id="CHEBI:15378"/>
        <dbReference type="ChEBI" id="CHEBI:17790"/>
        <dbReference type="ChEBI" id="CHEBI:140522"/>
        <dbReference type="ChEBI" id="CHEBI:140523"/>
        <dbReference type="EC" id="3.1.1.11"/>
    </reaction>
</comment>
<dbReference type="GO" id="GO:0004857">
    <property type="term" value="F:enzyme inhibitor activity"/>
    <property type="evidence" value="ECO:0007669"/>
    <property type="project" value="InterPro"/>
</dbReference>
<comment type="caution">
    <text evidence="16">The sequence shown here is derived from an EMBL/GenBank/DDBJ whole genome shotgun (WGS) entry which is preliminary data.</text>
</comment>
<evidence type="ECO:0000256" key="6">
    <source>
        <dbReference type="ARBA" id="ARBA00023085"/>
    </source>
</evidence>
<dbReference type="EC" id="3.1.1.11" evidence="4 13"/>
<keyword evidence="7" id="KW-1015">Disulfide bond</keyword>
<comment type="function">
    <text evidence="11">Acts in the modification of cell walls via demethylesterification of cell wall pectin.</text>
</comment>
<name>A0A834GUZ5_RHOSS</name>
<feature type="active site" evidence="12">
    <location>
        <position position="404"/>
    </location>
</feature>
<evidence type="ECO:0000256" key="1">
    <source>
        <dbReference type="ARBA" id="ARBA00005184"/>
    </source>
</evidence>
<dbReference type="GO" id="GO:0030599">
    <property type="term" value="F:pectinesterase activity"/>
    <property type="evidence" value="ECO:0007669"/>
    <property type="project" value="UniProtKB-UniRule"/>
</dbReference>
<dbReference type="FunFam" id="2.160.20.10:FF:000001">
    <property type="entry name" value="Pectinesterase"/>
    <property type="match status" value="1"/>
</dbReference>
<keyword evidence="13" id="KW-0732">Signal</keyword>
<keyword evidence="9" id="KW-0961">Cell wall biogenesis/degradation</keyword>
<comment type="pathway">
    <text evidence="1 13">Glycan metabolism; pectin degradation; 2-dehydro-3-deoxy-D-gluconate from pectin: step 1/5.</text>
</comment>
<dbReference type="Gene3D" id="2.160.20.10">
    <property type="entry name" value="Single-stranded right-handed beta-helix, Pectin lyase-like"/>
    <property type="match status" value="1"/>
</dbReference>
<dbReference type="InterPro" id="IPR035513">
    <property type="entry name" value="Invertase/methylesterase_inhib"/>
</dbReference>
<protein>
    <recommendedName>
        <fullName evidence="4 13">Pectinesterase</fullName>
        <ecNumber evidence="4 13">3.1.1.11</ecNumber>
    </recommendedName>
</protein>
<feature type="chain" id="PRO_5033098631" description="Pectinesterase" evidence="13">
    <location>
        <begin position="25"/>
        <end position="681"/>
    </location>
</feature>
<evidence type="ECO:0000256" key="10">
    <source>
        <dbReference type="ARBA" id="ARBA00047928"/>
    </source>
</evidence>
<dbReference type="NCBIfam" id="TIGR01614">
    <property type="entry name" value="PME_inhib"/>
    <property type="match status" value="1"/>
</dbReference>
<evidence type="ECO:0000256" key="2">
    <source>
        <dbReference type="ARBA" id="ARBA00006027"/>
    </source>
</evidence>
<dbReference type="OrthoDB" id="2019149at2759"/>
<dbReference type="CDD" id="cd15798">
    <property type="entry name" value="PMEI-like_3"/>
    <property type="match status" value="1"/>
</dbReference>
<proteinExistence type="inferred from homology"/>
<evidence type="ECO:0000256" key="12">
    <source>
        <dbReference type="PROSITE-ProRule" id="PRU10040"/>
    </source>
</evidence>
<accession>A0A834GUZ5</accession>
<dbReference type="PANTHER" id="PTHR31707">
    <property type="entry name" value="PECTINESTERASE"/>
    <property type="match status" value="1"/>
</dbReference>
<keyword evidence="6 13" id="KW-0063">Aspartyl esterase</keyword>
<dbReference type="Pfam" id="PF01095">
    <property type="entry name" value="Pectinesterase"/>
    <property type="match status" value="1"/>
</dbReference>
<dbReference type="Gene3D" id="1.20.140.40">
    <property type="entry name" value="Invertase/pectin methylesterase inhibitor family protein"/>
    <property type="match status" value="1"/>
</dbReference>
<dbReference type="GO" id="GO:0042545">
    <property type="term" value="P:cell wall modification"/>
    <property type="evidence" value="ECO:0007669"/>
    <property type="project" value="UniProtKB-UniRule"/>
</dbReference>
<feature type="compositionally biased region" description="Basic and acidic residues" evidence="14">
    <location>
        <begin position="575"/>
        <end position="606"/>
    </location>
</feature>
<gene>
    <name evidence="16" type="ORF">RHSIM_Rhsim05G0137000</name>
</gene>
<evidence type="ECO:0000256" key="3">
    <source>
        <dbReference type="ARBA" id="ARBA00007786"/>
    </source>
</evidence>
<feature type="domain" description="Pectinesterase inhibitor" evidence="15">
    <location>
        <begin position="46"/>
        <end position="199"/>
    </location>
</feature>
<evidence type="ECO:0000256" key="9">
    <source>
        <dbReference type="ARBA" id="ARBA00023316"/>
    </source>
</evidence>
<comment type="similarity">
    <text evidence="3">In the C-terminal section; belongs to the pectinesterase family.</text>
</comment>
<dbReference type="Proteomes" id="UP000626092">
    <property type="component" value="Unassembled WGS sequence"/>
</dbReference>
<evidence type="ECO:0000256" key="13">
    <source>
        <dbReference type="RuleBase" id="RU000589"/>
    </source>
</evidence>
<dbReference type="EMBL" id="WJXA01000005">
    <property type="protein sequence ID" value="KAF7142280.1"/>
    <property type="molecule type" value="Genomic_DNA"/>
</dbReference>
<evidence type="ECO:0000256" key="8">
    <source>
        <dbReference type="ARBA" id="ARBA00023180"/>
    </source>
</evidence>
<evidence type="ECO:0000256" key="7">
    <source>
        <dbReference type="ARBA" id="ARBA00023157"/>
    </source>
</evidence>
<dbReference type="InterPro" id="IPR033131">
    <property type="entry name" value="Pectinesterase_Asp_AS"/>
</dbReference>
<dbReference type="PROSITE" id="PS00503">
    <property type="entry name" value="PECTINESTERASE_2"/>
    <property type="match status" value="1"/>
</dbReference>
<evidence type="ECO:0000256" key="14">
    <source>
        <dbReference type="SAM" id="MobiDB-lite"/>
    </source>
</evidence>
<dbReference type="InterPro" id="IPR011050">
    <property type="entry name" value="Pectin_lyase_fold/virulence"/>
</dbReference>
<keyword evidence="17" id="KW-1185">Reference proteome</keyword>
<evidence type="ECO:0000256" key="11">
    <source>
        <dbReference type="ARBA" id="ARBA00057335"/>
    </source>
</evidence>
<dbReference type="SMART" id="SM00856">
    <property type="entry name" value="PMEI"/>
    <property type="match status" value="1"/>
</dbReference>
<dbReference type="GO" id="GO:0045490">
    <property type="term" value="P:pectin catabolic process"/>
    <property type="evidence" value="ECO:0007669"/>
    <property type="project" value="UniProtKB-UniRule"/>
</dbReference>
<reference evidence="16" key="1">
    <citation type="submission" date="2019-11" db="EMBL/GenBank/DDBJ databases">
        <authorList>
            <person name="Liu Y."/>
            <person name="Hou J."/>
            <person name="Li T.-Q."/>
            <person name="Guan C.-H."/>
            <person name="Wu X."/>
            <person name="Wu H.-Z."/>
            <person name="Ling F."/>
            <person name="Zhang R."/>
            <person name="Shi X.-G."/>
            <person name="Ren J.-P."/>
            <person name="Chen E.-F."/>
            <person name="Sun J.-M."/>
        </authorList>
    </citation>
    <scope>NUCLEOTIDE SEQUENCE</scope>
    <source>
        <strain evidence="16">Adult_tree_wgs_1</strain>
        <tissue evidence="16">Leaves</tissue>
    </source>
</reference>
<dbReference type="InterPro" id="IPR012334">
    <property type="entry name" value="Pectin_lyas_fold"/>
</dbReference>
<dbReference type="SUPFAM" id="SSF51126">
    <property type="entry name" value="Pectin lyase-like"/>
    <property type="match status" value="1"/>
</dbReference>
<keyword evidence="5 13" id="KW-0378">Hydrolase</keyword>
<evidence type="ECO:0000256" key="5">
    <source>
        <dbReference type="ARBA" id="ARBA00022801"/>
    </source>
</evidence>
<evidence type="ECO:0000256" key="4">
    <source>
        <dbReference type="ARBA" id="ARBA00013229"/>
    </source>
</evidence>
<evidence type="ECO:0000313" key="17">
    <source>
        <dbReference type="Proteomes" id="UP000626092"/>
    </source>
</evidence>
<feature type="signal peptide" evidence="13">
    <location>
        <begin position="1"/>
        <end position="24"/>
    </location>
</feature>